<feature type="transmembrane region" description="Helical" evidence="10">
    <location>
        <begin position="293"/>
        <end position="316"/>
    </location>
</feature>
<dbReference type="CDD" id="cd18773">
    <property type="entry name" value="PDC1_HK_sensor"/>
    <property type="match status" value="1"/>
</dbReference>
<evidence type="ECO:0000256" key="4">
    <source>
        <dbReference type="ARBA" id="ARBA00022692"/>
    </source>
</evidence>
<dbReference type="OrthoDB" id="9760371at2"/>
<dbReference type="InterPro" id="IPR004089">
    <property type="entry name" value="MCPsignal_dom"/>
</dbReference>
<dbReference type="Proteomes" id="UP000273083">
    <property type="component" value="Unassembled WGS sequence"/>
</dbReference>
<comment type="caution">
    <text evidence="13">The sequence shown here is derived from an EMBL/GenBank/DDBJ whole genome shotgun (WGS) entry which is preliminary data.</text>
</comment>
<dbReference type="GO" id="GO:0006935">
    <property type="term" value="P:chemotaxis"/>
    <property type="evidence" value="ECO:0007669"/>
    <property type="project" value="UniProtKB-KW"/>
</dbReference>
<evidence type="ECO:0000256" key="3">
    <source>
        <dbReference type="ARBA" id="ARBA00022500"/>
    </source>
</evidence>
<dbReference type="SUPFAM" id="SSF58104">
    <property type="entry name" value="Methyl-accepting chemotaxis protein (MCP) signaling domain"/>
    <property type="match status" value="1"/>
</dbReference>
<dbReference type="SMART" id="SM00283">
    <property type="entry name" value="MA"/>
    <property type="match status" value="1"/>
</dbReference>
<evidence type="ECO:0000259" key="12">
    <source>
        <dbReference type="PROSITE" id="PS50885"/>
    </source>
</evidence>
<dbReference type="InterPro" id="IPR029151">
    <property type="entry name" value="Sensor-like_sf"/>
</dbReference>
<name>A0A3N1XY15_9FIRM</name>
<keyword evidence="6 10" id="KW-0472">Membrane</keyword>
<keyword evidence="14" id="KW-1185">Reference proteome</keyword>
<evidence type="ECO:0000313" key="14">
    <source>
        <dbReference type="Proteomes" id="UP000273083"/>
    </source>
</evidence>
<dbReference type="GO" id="GO:0005886">
    <property type="term" value="C:plasma membrane"/>
    <property type="evidence" value="ECO:0007669"/>
    <property type="project" value="UniProtKB-SubCell"/>
</dbReference>
<dbReference type="PROSITE" id="PS50885">
    <property type="entry name" value="HAMP"/>
    <property type="match status" value="1"/>
</dbReference>
<evidence type="ECO:0000256" key="6">
    <source>
        <dbReference type="ARBA" id="ARBA00023136"/>
    </source>
</evidence>
<evidence type="ECO:0000256" key="10">
    <source>
        <dbReference type="SAM" id="Phobius"/>
    </source>
</evidence>
<keyword evidence="3" id="KW-0145">Chemotaxis</keyword>
<proteinExistence type="inferred from homology"/>
<gene>
    <name evidence="13" type="ORF">EDD66_101123</name>
</gene>
<keyword evidence="5 10" id="KW-1133">Transmembrane helix</keyword>
<evidence type="ECO:0000259" key="11">
    <source>
        <dbReference type="PROSITE" id="PS50111"/>
    </source>
</evidence>
<dbReference type="GO" id="GO:0007165">
    <property type="term" value="P:signal transduction"/>
    <property type="evidence" value="ECO:0007669"/>
    <property type="project" value="UniProtKB-KW"/>
</dbReference>
<evidence type="ECO:0000313" key="13">
    <source>
        <dbReference type="EMBL" id="ROR31506.1"/>
    </source>
</evidence>
<dbReference type="EMBL" id="RJVG01000001">
    <property type="protein sequence ID" value="ROR31506.1"/>
    <property type="molecule type" value="Genomic_DNA"/>
</dbReference>
<keyword evidence="2" id="KW-1003">Cell membrane</keyword>
<dbReference type="SMART" id="SM00304">
    <property type="entry name" value="HAMP"/>
    <property type="match status" value="1"/>
</dbReference>
<dbReference type="Pfam" id="PF00672">
    <property type="entry name" value="HAMP"/>
    <property type="match status" value="1"/>
</dbReference>
<organism evidence="13 14">
    <name type="scientific">Mobilisporobacter senegalensis</name>
    <dbReference type="NCBI Taxonomy" id="1329262"/>
    <lineage>
        <taxon>Bacteria</taxon>
        <taxon>Bacillati</taxon>
        <taxon>Bacillota</taxon>
        <taxon>Clostridia</taxon>
        <taxon>Lachnospirales</taxon>
        <taxon>Lachnospiraceae</taxon>
        <taxon>Mobilisporobacter</taxon>
    </lineage>
</organism>
<dbReference type="Pfam" id="PF00015">
    <property type="entry name" value="MCPsignal"/>
    <property type="match status" value="1"/>
</dbReference>
<feature type="transmembrane region" description="Helical" evidence="10">
    <location>
        <begin position="21"/>
        <end position="41"/>
    </location>
</feature>
<dbReference type="SUPFAM" id="SSF103190">
    <property type="entry name" value="Sensory domain-like"/>
    <property type="match status" value="1"/>
</dbReference>
<dbReference type="Gene3D" id="3.30.450.20">
    <property type="entry name" value="PAS domain"/>
    <property type="match status" value="2"/>
</dbReference>
<evidence type="ECO:0000256" key="2">
    <source>
        <dbReference type="ARBA" id="ARBA00022475"/>
    </source>
</evidence>
<keyword evidence="4 10" id="KW-0812">Transmembrane</keyword>
<evidence type="ECO:0000256" key="8">
    <source>
        <dbReference type="ARBA" id="ARBA00029447"/>
    </source>
</evidence>
<evidence type="ECO:0000256" key="1">
    <source>
        <dbReference type="ARBA" id="ARBA00004651"/>
    </source>
</evidence>
<dbReference type="Gene3D" id="1.10.287.950">
    <property type="entry name" value="Methyl-accepting chemotaxis protein"/>
    <property type="match status" value="1"/>
</dbReference>
<dbReference type="CDD" id="cd12912">
    <property type="entry name" value="PDC2_MCP_like"/>
    <property type="match status" value="1"/>
</dbReference>
<dbReference type="InterPro" id="IPR033479">
    <property type="entry name" value="dCache_1"/>
</dbReference>
<evidence type="ECO:0000256" key="9">
    <source>
        <dbReference type="PROSITE-ProRule" id="PRU00284"/>
    </source>
</evidence>
<dbReference type="Pfam" id="PF02743">
    <property type="entry name" value="dCache_1"/>
    <property type="match status" value="1"/>
</dbReference>
<reference evidence="13 14" key="1">
    <citation type="submission" date="2018-11" db="EMBL/GenBank/DDBJ databases">
        <title>Genomic Encyclopedia of Type Strains, Phase IV (KMG-IV): sequencing the most valuable type-strain genomes for metagenomic binning, comparative biology and taxonomic classification.</title>
        <authorList>
            <person name="Goeker M."/>
        </authorList>
    </citation>
    <scope>NUCLEOTIDE SEQUENCE [LARGE SCALE GENOMIC DNA]</scope>
    <source>
        <strain evidence="13 14">DSM 26537</strain>
    </source>
</reference>
<dbReference type="AlphaFoldDB" id="A0A3N1XY15"/>
<dbReference type="InterPro" id="IPR003660">
    <property type="entry name" value="HAMP_dom"/>
</dbReference>
<comment type="similarity">
    <text evidence="8">Belongs to the methyl-accepting chemotaxis (MCP) protein family.</text>
</comment>
<dbReference type="CDD" id="cd06225">
    <property type="entry name" value="HAMP"/>
    <property type="match status" value="1"/>
</dbReference>
<accession>A0A3N1XY15</accession>
<evidence type="ECO:0000256" key="5">
    <source>
        <dbReference type="ARBA" id="ARBA00022989"/>
    </source>
</evidence>
<dbReference type="PANTHER" id="PTHR32089">
    <property type="entry name" value="METHYL-ACCEPTING CHEMOTAXIS PROTEIN MCPB"/>
    <property type="match status" value="1"/>
</dbReference>
<sequence>MKKSRTNDNEKTKRGSIKAKLIFIVIPIMIISIVTLLTITFQAAKKIIVGYGNQTIESVSLANANQIETWSQDILSFLNSVKNTLDTVAFNEDTQMSYLISTMDQNDNFPDGVYIGTDNLEFINPFNYIPPDDFVVTERDWYIRGLKNDSFAYGPSYIDVITNKPVVSASAKIKPVNGVNRVAAVDISLEEISNMVKEMKVMKTGTAFLVDTSTNTIIAHQDPDLMNMEINENSEDIFLAEVVKHMNAKDYNAFHVKQNKDTYIVDLEMVENSNWVLVSTVPQAEVLGSLQELQLLVIILAIVSILLVMVIIERVIHVIIHPIKKLTVAITEITKGDFTVNVTAKGNDEIAVMSRRMQKFIETMRGILKEIGSMSDKLSGQAENSSKVAENLYNSAQNQSSSMGELNSTVDELARSVSEIAENATTLAMVVSETGVKGKEASGKMNETVNVSEQGRKDMEQINLAMEEVKDTVSSLVKSVEEVGESTGKINDIVTLIGEIAEETNLLSLNAAIEAARAGEAGKGFAVVAEEIRKLAENSENSVKNISELTNNISRLVNNTVDKTKESADSIKKSMTLIDTASETFGTIYSTVSETSTIVQDMIEKVQHVDNVATSVAAITEEQSAGAEEILATSESLSEQATQVTSNSETVGKDAMELAETAENLDKQIKTFKI</sequence>
<dbReference type="RefSeq" id="WP_123607604.1">
    <property type="nucleotide sequence ID" value="NZ_RJVG01000001.1"/>
</dbReference>
<comment type="subcellular location">
    <subcellularLocation>
        <location evidence="1">Cell membrane</location>
        <topology evidence="1">Multi-pass membrane protein</topology>
    </subcellularLocation>
</comment>
<evidence type="ECO:0000256" key="7">
    <source>
        <dbReference type="ARBA" id="ARBA00023224"/>
    </source>
</evidence>
<keyword evidence="7 9" id="KW-0807">Transducer</keyword>
<dbReference type="PROSITE" id="PS50111">
    <property type="entry name" value="CHEMOTAXIS_TRANSDUC_2"/>
    <property type="match status" value="1"/>
</dbReference>
<protein>
    <submittedName>
        <fullName evidence="13">Methyl-accepting chemotaxis sensory transducer with Cache sensor</fullName>
    </submittedName>
</protein>
<feature type="domain" description="Methyl-accepting transducer" evidence="11">
    <location>
        <begin position="374"/>
        <end position="638"/>
    </location>
</feature>
<feature type="domain" description="HAMP" evidence="12">
    <location>
        <begin position="317"/>
        <end position="369"/>
    </location>
</feature>
<dbReference type="PANTHER" id="PTHR32089:SF112">
    <property type="entry name" value="LYSOZYME-LIKE PROTEIN-RELATED"/>
    <property type="match status" value="1"/>
</dbReference>